<gene>
    <name evidence="4" type="ORF">BX592_119111</name>
</gene>
<dbReference type="InterPro" id="IPR001633">
    <property type="entry name" value="EAL_dom"/>
</dbReference>
<dbReference type="AlphaFoldDB" id="A0A4R8LKR2"/>
<dbReference type="PANTHER" id="PTHR33525:SF4">
    <property type="entry name" value="CYCLIC DI-GMP PHOSPHODIESTERASE CDGJ"/>
    <property type="match status" value="1"/>
</dbReference>
<dbReference type="InterPro" id="IPR013976">
    <property type="entry name" value="HDOD"/>
</dbReference>
<dbReference type="Proteomes" id="UP000295509">
    <property type="component" value="Unassembled WGS sequence"/>
</dbReference>
<dbReference type="Gene3D" id="1.10.3210.10">
    <property type="entry name" value="Hypothetical protein af1432"/>
    <property type="match status" value="1"/>
</dbReference>
<dbReference type="Gene3D" id="3.20.20.450">
    <property type="entry name" value="EAL domain"/>
    <property type="match status" value="1"/>
</dbReference>
<accession>A0A4R8LKR2</accession>
<name>A0A4R8LKR2_9BURK</name>
<protein>
    <submittedName>
        <fullName evidence="4">EAL and modified HD-GYP domain-containing signal transduction protein</fullName>
    </submittedName>
</protein>
<dbReference type="InterPro" id="IPR035919">
    <property type="entry name" value="EAL_sf"/>
</dbReference>
<keyword evidence="5" id="KW-1185">Reference proteome</keyword>
<evidence type="ECO:0000313" key="5">
    <source>
        <dbReference type="Proteomes" id="UP000295509"/>
    </source>
</evidence>
<proteinExistence type="predicted"/>
<feature type="domain" description="HDOD" evidence="3">
    <location>
        <begin position="269"/>
        <end position="457"/>
    </location>
</feature>
<feature type="region of interest" description="Disordered" evidence="1">
    <location>
        <begin position="1"/>
        <end position="62"/>
    </location>
</feature>
<dbReference type="PROSITE" id="PS51833">
    <property type="entry name" value="HDOD"/>
    <property type="match status" value="1"/>
</dbReference>
<feature type="domain" description="EAL" evidence="2">
    <location>
        <begin position="14"/>
        <end position="275"/>
    </location>
</feature>
<dbReference type="SUPFAM" id="SSF141868">
    <property type="entry name" value="EAL domain-like"/>
    <property type="match status" value="1"/>
</dbReference>
<dbReference type="PROSITE" id="PS50883">
    <property type="entry name" value="EAL"/>
    <property type="match status" value="1"/>
</dbReference>
<comment type="caution">
    <text evidence="4">The sequence shown here is derived from an EMBL/GenBank/DDBJ whole genome shotgun (WGS) entry which is preliminary data.</text>
</comment>
<evidence type="ECO:0000256" key="1">
    <source>
        <dbReference type="SAM" id="MobiDB-lite"/>
    </source>
</evidence>
<dbReference type="Pfam" id="PF08668">
    <property type="entry name" value="HDOD"/>
    <property type="match status" value="1"/>
</dbReference>
<evidence type="ECO:0000259" key="2">
    <source>
        <dbReference type="PROSITE" id="PS50883"/>
    </source>
</evidence>
<dbReference type="SMART" id="SM00052">
    <property type="entry name" value="EAL"/>
    <property type="match status" value="1"/>
</dbReference>
<dbReference type="OrthoDB" id="9804751at2"/>
<sequence>MSEPFDDRDLLGTERGAHTGTDRATARLGQSPVSTPLAGVASDGLGHPGLGHGGLAHHGHHAQAGSRGAHQFVYLGRQPILDRSGALNAYELLFRDSAQNHARVSDDAQATAQVVARTIGAIGVPAVLGQHRGYINIGRRLLFDDIVHLMSPQRFVLEILETVTVDARLLARLAELRRAGFRIALDDVWELSESLYAMLPYADIVKVDFLLAERSSLKTLTATLRGHGKTLIAEKVETREDFLQARDLGFDLFQGYFFARPQVLAAHRSRSSSTALLRLLALLSRDAGLFELEAELKRHPNVVVQLLRLVNSSAFGLGRHIASLREAIIATGTRQIARWAQLLLYAGGGELPWSSDPLVQLAGTRSRFMELAARLLRPGDEEFADAAFMTGIFSLVHVVVDATPAKALDKLGLSPLIRNAIVERDGEMGALLRVAEAAGQGADTEAILQAETFAHFSVLTPSVIAELNLSAAAWFGAHAGGN</sequence>
<organism evidence="4 5">
    <name type="scientific">Paraburkholderia rhizosphaerae</name>
    <dbReference type="NCBI Taxonomy" id="480658"/>
    <lineage>
        <taxon>Bacteria</taxon>
        <taxon>Pseudomonadati</taxon>
        <taxon>Pseudomonadota</taxon>
        <taxon>Betaproteobacteria</taxon>
        <taxon>Burkholderiales</taxon>
        <taxon>Burkholderiaceae</taxon>
        <taxon>Paraburkholderia</taxon>
    </lineage>
</organism>
<evidence type="ECO:0000313" key="4">
    <source>
        <dbReference type="EMBL" id="TDY42993.1"/>
    </source>
</evidence>
<reference evidence="4 5" key="1">
    <citation type="submission" date="2019-03" db="EMBL/GenBank/DDBJ databases">
        <title>Genomic Encyclopedia of Type Strains, Phase III (KMG-III): the genomes of soil and plant-associated and newly described type strains.</title>
        <authorList>
            <person name="Whitman W."/>
        </authorList>
    </citation>
    <scope>NUCLEOTIDE SEQUENCE [LARGE SCALE GENOMIC DNA]</scope>
    <source>
        <strain evidence="4 5">LMG 29544</strain>
    </source>
</reference>
<dbReference type="PANTHER" id="PTHR33525">
    <property type="match status" value="1"/>
</dbReference>
<dbReference type="InterPro" id="IPR052340">
    <property type="entry name" value="RNase_Y/CdgJ"/>
</dbReference>
<dbReference type="Pfam" id="PF00563">
    <property type="entry name" value="EAL"/>
    <property type="match status" value="1"/>
</dbReference>
<dbReference type="SUPFAM" id="SSF109604">
    <property type="entry name" value="HD-domain/PDEase-like"/>
    <property type="match status" value="1"/>
</dbReference>
<dbReference type="EMBL" id="SORE01000019">
    <property type="protein sequence ID" value="TDY42993.1"/>
    <property type="molecule type" value="Genomic_DNA"/>
</dbReference>
<evidence type="ECO:0000259" key="3">
    <source>
        <dbReference type="PROSITE" id="PS51833"/>
    </source>
</evidence>
<feature type="compositionally biased region" description="Basic and acidic residues" evidence="1">
    <location>
        <begin position="1"/>
        <end position="25"/>
    </location>
</feature>